<organism evidence="4">
    <name type="scientific">Uncultured Desulfatiglans sp</name>
    <dbReference type="NCBI Taxonomy" id="1748965"/>
    <lineage>
        <taxon>Bacteria</taxon>
        <taxon>Pseudomonadati</taxon>
        <taxon>Thermodesulfobacteriota</taxon>
        <taxon>Desulfobacteria</taxon>
        <taxon>Desulfatiglandales</taxon>
        <taxon>Desulfatiglandaceae</taxon>
        <taxon>Desulfatiglans</taxon>
        <taxon>environmental samples</taxon>
    </lineage>
</organism>
<accession>A0A653ACZ3</accession>
<evidence type="ECO:0000313" key="4">
    <source>
        <dbReference type="EMBL" id="VBB45943.1"/>
    </source>
</evidence>
<dbReference type="SUPFAM" id="SSF49764">
    <property type="entry name" value="HSP20-like chaperones"/>
    <property type="match status" value="1"/>
</dbReference>
<dbReference type="Gene3D" id="2.60.40.790">
    <property type="match status" value="1"/>
</dbReference>
<evidence type="ECO:0000256" key="1">
    <source>
        <dbReference type="PROSITE-ProRule" id="PRU00285"/>
    </source>
</evidence>
<reference evidence="4" key="1">
    <citation type="submission" date="2018-07" db="EMBL/GenBank/DDBJ databases">
        <authorList>
            <consortium name="Genoscope - CEA"/>
            <person name="William W."/>
        </authorList>
    </citation>
    <scope>NUCLEOTIDE SEQUENCE</scope>
    <source>
        <strain evidence="4">IK1</strain>
    </source>
</reference>
<dbReference type="InterPro" id="IPR008978">
    <property type="entry name" value="HSP20-like_chaperone"/>
</dbReference>
<sequence length="151" mass="16748">MAIIRWRYPSETPAIGELSRLQEEMNTLFDRFFGKGSAVSAAGVYPPINMTQDDDHIYLKAELPGMAPGDIDVTIEDDNLILKGNRKTDVVEPDVSYHRRERGAGSFSRTIALPVRIVADKAAAETRNGVLNLVLPKAEEVKPKKIEIKLS</sequence>
<name>A0A653ACZ3_UNCDX</name>
<evidence type="ECO:0000256" key="2">
    <source>
        <dbReference type="RuleBase" id="RU003616"/>
    </source>
</evidence>
<dbReference type="PANTHER" id="PTHR11527">
    <property type="entry name" value="HEAT-SHOCK PROTEIN 20 FAMILY MEMBER"/>
    <property type="match status" value="1"/>
</dbReference>
<feature type="domain" description="SHSP" evidence="3">
    <location>
        <begin position="39"/>
        <end position="151"/>
    </location>
</feature>
<keyword evidence="4" id="KW-0346">Stress response</keyword>
<dbReference type="PROSITE" id="PS01031">
    <property type="entry name" value="SHSP"/>
    <property type="match status" value="1"/>
</dbReference>
<dbReference type="EMBL" id="UPXX01000030">
    <property type="protein sequence ID" value="VBB45943.1"/>
    <property type="molecule type" value="Genomic_DNA"/>
</dbReference>
<protein>
    <submittedName>
        <fullName evidence="4">Heat shock protein Hsp20</fullName>
    </submittedName>
</protein>
<dbReference type="CDD" id="cd06464">
    <property type="entry name" value="ACD_sHsps-like"/>
    <property type="match status" value="1"/>
</dbReference>
<dbReference type="Pfam" id="PF00011">
    <property type="entry name" value="HSP20"/>
    <property type="match status" value="1"/>
</dbReference>
<gene>
    <name evidence="4" type="ORF">TRIP_B360036</name>
</gene>
<dbReference type="InterPro" id="IPR002068">
    <property type="entry name" value="A-crystallin/Hsp20_dom"/>
</dbReference>
<dbReference type="AlphaFoldDB" id="A0A653ACZ3"/>
<evidence type="ECO:0000259" key="3">
    <source>
        <dbReference type="PROSITE" id="PS01031"/>
    </source>
</evidence>
<dbReference type="InterPro" id="IPR031107">
    <property type="entry name" value="Small_HSP"/>
</dbReference>
<proteinExistence type="inferred from homology"/>
<comment type="similarity">
    <text evidence="1 2">Belongs to the small heat shock protein (HSP20) family.</text>
</comment>